<feature type="transmembrane region" description="Helical" evidence="2">
    <location>
        <begin position="159"/>
        <end position="177"/>
    </location>
</feature>
<reference evidence="3" key="1">
    <citation type="submission" date="2020-10" db="EMBL/GenBank/DDBJ databases">
        <authorList>
            <person name="Gilroy R."/>
        </authorList>
    </citation>
    <scope>NUCLEOTIDE SEQUENCE</scope>
    <source>
        <strain evidence="3">11300</strain>
    </source>
</reference>
<keyword evidence="2" id="KW-0472">Membrane</keyword>
<evidence type="ECO:0000256" key="2">
    <source>
        <dbReference type="SAM" id="Phobius"/>
    </source>
</evidence>
<proteinExistence type="predicted"/>
<dbReference type="Proteomes" id="UP000824091">
    <property type="component" value="Unassembled WGS sequence"/>
</dbReference>
<keyword evidence="2" id="KW-1133">Transmembrane helix</keyword>
<reference evidence="3" key="2">
    <citation type="journal article" date="2021" name="PeerJ">
        <title>Extensive microbial diversity within the chicken gut microbiome revealed by metagenomics and culture.</title>
        <authorList>
            <person name="Gilroy R."/>
            <person name="Ravi A."/>
            <person name="Getino M."/>
            <person name="Pursley I."/>
            <person name="Horton D.L."/>
            <person name="Alikhan N.F."/>
            <person name="Baker D."/>
            <person name="Gharbi K."/>
            <person name="Hall N."/>
            <person name="Watson M."/>
            <person name="Adriaenssens E.M."/>
            <person name="Foster-Nyarko E."/>
            <person name="Jarju S."/>
            <person name="Secka A."/>
            <person name="Antonio M."/>
            <person name="Oren A."/>
            <person name="Chaudhuri R.R."/>
            <person name="La Ragione R."/>
            <person name="Hildebrand F."/>
            <person name="Pallen M.J."/>
        </authorList>
    </citation>
    <scope>NUCLEOTIDE SEQUENCE</scope>
    <source>
        <strain evidence="3">11300</strain>
    </source>
</reference>
<organism evidence="3 4">
    <name type="scientific">Candidatus Fimisoma avicola</name>
    <dbReference type="NCBI Taxonomy" id="2840826"/>
    <lineage>
        <taxon>Bacteria</taxon>
        <taxon>Bacillati</taxon>
        <taxon>Bacillota</taxon>
        <taxon>Clostridia</taxon>
        <taxon>Eubacteriales</taxon>
        <taxon>Candidatus Fimisoma</taxon>
    </lineage>
</organism>
<evidence type="ECO:0000256" key="1">
    <source>
        <dbReference type="SAM" id="MobiDB-lite"/>
    </source>
</evidence>
<feature type="region of interest" description="Disordered" evidence="1">
    <location>
        <begin position="109"/>
        <end position="151"/>
    </location>
</feature>
<evidence type="ECO:0000313" key="3">
    <source>
        <dbReference type="EMBL" id="HIU27811.1"/>
    </source>
</evidence>
<feature type="transmembrane region" description="Helical" evidence="2">
    <location>
        <begin position="216"/>
        <end position="234"/>
    </location>
</feature>
<accession>A0A9D1I3P9</accession>
<name>A0A9D1I3P9_9FIRM</name>
<dbReference type="AlphaFoldDB" id="A0A9D1I3P9"/>
<keyword evidence="2" id="KW-0812">Transmembrane</keyword>
<protein>
    <submittedName>
        <fullName evidence="3">Uncharacterized protein</fullName>
    </submittedName>
</protein>
<comment type="caution">
    <text evidence="3">The sequence shown here is derived from an EMBL/GenBank/DDBJ whole genome shotgun (WGS) entry which is preliminary data.</text>
</comment>
<gene>
    <name evidence="3" type="ORF">IAD16_05480</name>
</gene>
<evidence type="ECO:0000313" key="4">
    <source>
        <dbReference type="Proteomes" id="UP000824091"/>
    </source>
</evidence>
<dbReference type="EMBL" id="DVMO01000081">
    <property type="protein sequence ID" value="HIU27811.1"/>
    <property type="molecule type" value="Genomic_DNA"/>
</dbReference>
<sequence>MTMTRKCRFCGTEYQYENFPNVITFCPKCRKQDLLMCEYGYGPVAPCRIYLGKELIGLVTYDDKDHTRYRFDSMKYNIHRVLKSTYMDALEEAAGIAAGHICPEYDGKERNSGAGTGNDRDIEATAPGRSRAGEHKTARAAKTGQRNSEKYPRYGETKAGAFFLALVCLAILIRVITPPSGSAALANDIAGVMIMVFMWLYLLVRIRHNGKPKAKAVKIAVMTIFAAVILWLSAMPVCDMISGPKEAVLYQTRTERTQGHTGLFSRHYYLCGRTASGETIRVEISADDYSGFEDDAGSPGSSIYIEYYEHTKKLIRSSML</sequence>
<feature type="transmembrane region" description="Helical" evidence="2">
    <location>
        <begin position="183"/>
        <end position="204"/>
    </location>
</feature>